<sequence>MNKRIFSLVCITLYTLLAVSIYCSEQNVSDLGNKSVRGTKETNISNEEYDIESKRETQLMNNNSKDDEGDSGFNCFNIFKRNKKNKRTKVPLTHSCNQTAGTSSNNNALPMVTVCLGKFQHAIPATDPNLLEVLLQLKGKLEKRLSNKNKSIPKKELKMQKKLSIILAKKPELLWPLLRVKEELEKESSNNNSSIPKVTLVVKNMLHEIPVKDPEHLEFFLRLKEELENYHQIENQENYFHIIIVFK</sequence>
<reference evidence="4" key="2">
    <citation type="submission" date="2014-05" db="EMBL/GenBank/DDBJ databases">
        <authorList>
            <person name="Aslett M.A."/>
            <person name="De Silva N."/>
        </authorList>
    </citation>
    <scope>NUCLEOTIDE SEQUENCE</scope>
    <source>
        <strain evidence="4">17X</strain>
    </source>
</reference>
<protein>
    <submittedName>
        <fullName evidence="3">Fam-c protein</fullName>
    </submittedName>
</protein>
<proteinExistence type="predicted"/>
<accession>A0A077Y5E6</accession>
<keyword evidence="1" id="KW-0732">Signal</keyword>
<dbReference type="InterPro" id="IPR006491">
    <property type="entry name" value="PYST_C2"/>
</dbReference>
<reference evidence="5 6" key="1">
    <citation type="journal article" date="2014" name="BMC Biol.">
        <title>A comprehensive evaluation of rodent malaria parasite genomes and gene expression.</title>
        <authorList>
            <person name="Otto T.D."/>
            <person name="Bohme U."/>
            <person name="Jackson A.P."/>
            <person name="Hunt M."/>
            <person name="Franke-Fayard B."/>
            <person name="Hoeijmakers W.A."/>
            <person name="Religa A.A."/>
            <person name="Robertson L."/>
            <person name="Sanders M."/>
            <person name="Ogun S.A."/>
            <person name="Cunningham D."/>
            <person name="Erhart A."/>
            <person name="Billker O."/>
            <person name="Khan S.M."/>
            <person name="Stunnenberg H.G."/>
            <person name="Langhorne J."/>
            <person name="Holder A.A."/>
            <person name="Waters A.P."/>
            <person name="Newbold C.I."/>
            <person name="Pain A."/>
            <person name="Berriman M."/>
            <person name="Janse C.J."/>
        </authorList>
    </citation>
    <scope>NUCLEOTIDE SEQUENCE [LARGE SCALE GENOMIC DNA]</scope>
    <source>
        <strain evidence="4 5">17X</strain>
        <strain evidence="3 6">YM</strain>
    </source>
</reference>
<dbReference type="GeneID" id="34859882"/>
<reference evidence="4" key="4">
    <citation type="submission" date="2019-05" db="EMBL/GenBank/DDBJ databases">
        <authorList>
            <consortium name="Pathogen Informatics"/>
        </authorList>
    </citation>
    <scope>NUCLEOTIDE SEQUENCE</scope>
    <source>
        <strain evidence="4">17X</strain>
    </source>
</reference>
<dbReference type="EMBL" id="LM993663">
    <property type="protein sequence ID" value="VTZ78653.1"/>
    <property type="molecule type" value="Genomic_DNA"/>
</dbReference>
<dbReference type="VEuPathDB" id="PlasmoDB:PY17X_0947100"/>
<feature type="signal peptide" evidence="1">
    <location>
        <begin position="1"/>
        <end position="18"/>
    </location>
</feature>
<evidence type="ECO:0000313" key="5">
    <source>
        <dbReference type="Proteomes" id="UP000072874"/>
    </source>
</evidence>
<reference evidence="3" key="3">
    <citation type="submission" date="2014-05" db="EMBL/GenBank/DDBJ databases">
        <authorList>
            <person name="Aslett A.Martin."/>
            <person name="De Silva Nishadi"/>
        </authorList>
    </citation>
    <scope>NUCLEOTIDE SEQUENCE</scope>
    <source>
        <strain evidence="3">YM</strain>
    </source>
</reference>
<dbReference type="RefSeq" id="XP_022812300.1">
    <property type="nucleotide sequence ID" value="XM_022956122.1"/>
</dbReference>
<name>A0A077Y5E6_PLAYE</name>
<dbReference type="EMBL" id="LK934637">
    <property type="protein sequence ID" value="CDU18236.1"/>
    <property type="molecule type" value="Genomic_DNA"/>
</dbReference>
<feature type="domain" description="PYST-C1-like N-terminal" evidence="2">
    <location>
        <begin position="27"/>
        <end position="86"/>
    </location>
</feature>
<dbReference type="AlphaFoldDB" id="A0A077Y5E6"/>
<dbReference type="VEuPathDB" id="PlasmoDB:Py17XNL_000900477"/>
<dbReference type="Proteomes" id="UP000072874">
    <property type="component" value="Chromosome 9"/>
</dbReference>
<dbReference type="InterPro" id="IPR006488">
    <property type="entry name" value="PYST-C1_N"/>
</dbReference>
<dbReference type="VEuPathDB" id="PlasmoDB:PYYM_0946200"/>
<evidence type="ECO:0000256" key="1">
    <source>
        <dbReference type="SAM" id="SignalP"/>
    </source>
</evidence>
<dbReference type="NCBIfam" id="TIGR01601">
    <property type="entry name" value="PYST-C1"/>
    <property type="match status" value="1"/>
</dbReference>
<feature type="chain" id="PRO_5014501930" evidence="1">
    <location>
        <begin position="19"/>
        <end position="247"/>
    </location>
</feature>
<dbReference type="VEuPathDB" id="PlasmoDB:PY07559"/>
<evidence type="ECO:0000313" key="4">
    <source>
        <dbReference type="EMBL" id="VTZ78653.1"/>
    </source>
</evidence>
<gene>
    <name evidence="4" type="ORF">PY17X_0947100</name>
    <name evidence="3" type="ORF">PYYM_0946200</name>
</gene>
<evidence type="ECO:0000313" key="6">
    <source>
        <dbReference type="Proteomes" id="UP000072904"/>
    </source>
</evidence>
<organism evidence="3 6">
    <name type="scientific">Plasmodium yoelii</name>
    <dbReference type="NCBI Taxonomy" id="5861"/>
    <lineage>
        <taxon>Eukaryota</taxon>
        <taxon>Sar</taxon>
        <taxon>Alveolata</taxon>
        <taxon>Apicomplexa</taxon>
        <taxon>Aconoidasida</taxon>
        <taxon>Haemosporida</taxon>
        <taxon>Plasmodiidae</taxon>
        <taxon>Plasmodium</taxon>
        <taxon>Plasmodium (Vinckeia)</taxon>
    </lineage>
</organism>
<dbReference type="Proteomes" id="UP000072904">
    <property type="component" value="Chromosome 9"/>
</dbReference>
<evidence type="ECO:0000313" key="3">
    <source>
        <dbReference type="EMBL" id="CDU18236.1"/>
    </source>
</evidence>
<dbReference type="NCBIfam" id="TIGR01604">
    <property type="entry name" value="PYST-C2"/>
    <property type="match status" value="1"/>
</dbReference>
<evidence type="ECO:0000259" key="2">
    <source>
        <dbReference type="Pfam" id="PF09690"/>
    </source>
</evidence>
<dbReference type="Pfam" id="PF09690">
    <property type="entry name" value="PYST-C1"/>
    <property type="match status" value="1"/>
</dbReference>
<dbReference type="KEGG" id="pyo:PY17X_0947100"/>